<dbReference type="EMBL" id="SGPL01000021">
    <property type="protein sequence ID" value="THH20444.1"/>
    <property type="molecule type" value="Genomic_DNA"/>
</dbReference>
<gene>
    <name evidence="1" type="ORF">EW146_g898</name>
</gene>
<sequence>MGCSPYFTATGTYPLVPLNITKATYLLPPPSSFISSTDLITCHAIALQKCKSNLTSLHSKVYEAHI</sequence>
<keyword evidence="2" id="KW-1185">Reference proteome</keyword>
<dbReference type="AlphaFoldDB" id="A0A4S4M5G9"/>
<dbReference type="Proteomes" id="UP000310158">
    <property type="component" value="Unassembled WGS sequence"/>
</dbReference>
<proteinExistence type="predicted"/>
<organism evidence="1 2">
    <name type="scientific">Bondarzewia mesenterica</name>
    <dbReference type="NCBI Taxonomy" id="1095465"/>
    <lineage>
        <taxon>Eukaryota</taxon>
        <taxon>Fungi</taxon>
        <taxon>Dikarya</taxon>
        <taxon>Basidiomycota</taxon>
        <taxon>Agaricomycotina</taxon>
        <taxon>Agaricomycetes</taxon>
        <taxon>Russulales</taxon>
        <taxon>Bondarzewiaceae</taxon>
        <taxon>Bondarzewia</taxon>
    </lineage>
</organism>
<evidence type="ECO:0000313" key="2">
    <source>
        <dbReference type="Proteomes" id="UP000310158"/>
    </source>
</evidence>
<comment type="caution">
    <text evidence="1">The sequence shown here is derived from an EMBL/GenBank/DDBJ whole genome shotgun (WGS) entry which is preliminary data.</text>
</comment>
<dbReference type="OrthoDB" id="446925at2759"/>
<reference evidence="1 2" key="1">
    <citation type="submission" date="2019-02" db="EMBL/GenBank/DDBJ databases">
        <title>Genome sequencing of the rare red list fungi Bondarzewia mesenterica.</title>
        <authorList>
            <person name="Buettner E."/>
            <person name="Kellner H."/>
        </authorList>
    </citation>
    <scope>NUCLEOTIDE SEQUENCE [LARGE SCALE GENOMIC DNA]</scope>
    <source>
        <strain evidence="1 2">DSM 108281</strain>
    </source>
</reference>
<evidence type="ECO:0000313" key="1">
    <source>
        <dbReference type="EMBL" id="THH20444.1"/>
    </source>
</evidence>
<accession>A0A4S4M5G9</accession>
<protein>
    <submittedName>
        <fullName evidence="1">Uncharacterized protein</fullName>
    </submittedName>
</protein>
<name>A0A4S4M5G9_9AGAM</name>